<dbReference type="InterPro" id="IPR023940">
    <property type="entry name" value="DHDPR_bac"/>
</dbReference>
<evidence type="ECO:0000259" key="15">
    <source>
        <dbReference type="Pfam" id="PF01113"/>
    </source>
</evidence>
<evidence type="ECO:0000256" key="14">
    <source>
        <dbReference type="SAM" id="MobiDB-lite"/>
    </source>
</evidence>
<evidence type="ECO:0000256" key="3">
    <source>
        <dbReference type="ARBA" id="ARBA00022605"/>
    </source>
</evidence>
<dbReference type="EMBL" id="AOME01000050">
    <property type="protein sequence ID" value="EMA53710.1"/>
    <property type="molecule type" value="Genomic_DNA"/>
</dbReference>
<dbReference type="PATRIC" id="fig|1227456.3.peg.1473"/>
<keyword evidence="2 13" id="KW-0963">Cytoplasm</keyword>
<dbReference type="InterPro" id="IPR000846">
    <property type="entry name" value="DapB_N"/>
</dbReference>
<evidence type="ECO:0000259" key="16">
    <source>
        <dbReference type="Pfam" id="PF05173"/>
    </source>
</evidence>
<evidence type="ECO:0000256" key="12">
    <source>
        <dbReference type="ARBA" id="ARBA00049396"/>
    </source>
</evidence>
<feature type="active site" description="Proton donor/acceptor" evidence="13">
    <location>
        <position position="148"/>
    </location>
</feature>
<dbReference type="PIRSF" id="PIRSF000161">
    <property type="entry name" value="DHPR"/>
    <property type="match status" value="1"/>
</dbReference>
<feature type="active site" description="Proton donor" evidence="13">
    <location>
        <position position="152"/>
    </location>
</feature>
<comment type="caution">
    <text evidence="13">Lacks conserved residue(s) required for the propagation of feature annotation.</text>
</comment>
<feature type="binding site" evidence="13">
    <location>
        <position position="149"/>
    </location>
    <ligand>
        <name>(S)-2,3,4,5-tetrahydrodipicolinate</name>
        <dbReference type="ChEBI" id="CHEBI:16845"/>
    </ligand>
</feature>
<name>M0NAM4_9EURY</name>
<dbReference type="GO" id="GO:0019877">
    <property type="term" value="P:diaminopimelate biosynthetic process"/>
    <property type="evidence" value="ECO:0007669"/>
    <property type="project" value="UniProtKB-UniRule"/>
</dbReference>
<sequence length="267" mass="27854">MTVVGVTGATGAMGRAVLESAADRDDVAVAFAVNRDPADDERVAGHAVHDAVALPDLLAEQQPEVVVDFTGPESSIEYAAACAEAGVGFVTGTTGLDDPEQSALREAAKAVPVLWATNFSRGINALRSALAEAVAALPEYDIELTETHHNRKRDAPSGTATTLLDDIDAARDDARQDESGGGTGKRTYGREGEQSRTDGEIGVHVRRAGGVRGEHEVLLADNDEVLTLAYRAESRGVFAAGALDAAGWLAGHEAGWYAFDDVIEGSS</sequence>
<evidence type="ECO:0000256" key="2">
    <source>
        <dbReference type="ARBA" id="ARBA00022490"/>
    </source>
</evidence>
<feature type="compositionally biased region" description="Basic and acidic residues" evidence="14">
    <location>
        <begin position="168"/>
        <end position="178"/>
    </location>
</feature>
<comment type="catalytic activity">
    <reaction evidence="11 13">
        <text>(S)-2,3,4,5-tetrahydrodipicolinate + NADP(+) + H2O = (2S,4S)-4-hydroxy-2,3,4,5-tetrahydrodipicolinate + NADPH + H(+)</text>
        <dbReference type="Rhea" id="RHEA:35331"/>
        <dbReference type="ChEBI" id="CHEBI:15377"/>
        <dbReference type="ChEBI" id="CHEBI:15378"/>
        <dbReference type="ChEBI" id="CHEBI:16845"/>
        <dbReference type="ChEBI" id="CHEBI:57783"/>
        <dbReference type="ChEBI" id="CHEBI:58349"/>
        <dbReference type="ChEBI" id="CHEBI:67139"/>
        <dbReference type="EC" id="1.17.1.8"/>
    </reaction>
</comment>
<accession>M0NAM4</accession>
<keyword evidence="6 13" id="KW-0560">Oxidoreductase</keyword>
<evidence type="ECO:0000256" key="4">
    <source>
        <dbReference type="ARBA" id="ARBA00022857"/>
    </source>
</evidence>
<dbReference type="PANTHER" id="PTHR20836:SF0">
    <property type="entry name" value="4-HYDROXY-TETRAHYDRODIPICOLINATE REDUCTASE 1, CHLOROPLASTIC-RELATED"/>
    <property type="match status" value="1"/>
</dbReference>
<feature type="binding site" evidence="13">
    <location>
        <begin position="116"/>
        <end position="119"/>
    </location>
    <ligand>
        <name>NAD(+)</name>
        <dbReference type="ChEBI" id="CHEBI:57540"/>
    </ligand>
</feature>
<evidence type="ECO:0000256" key="6">
    <source>
        <dbReference type="ARBA" id="ARBA00023002"/>
    </source>
</evidence>
<protein>
    <recommendedName>
        <fullName evidence="10 13">4-hydroxy-tetrahydrodipicolinate reductase</fullName>
        <shortName evidence="13">HTPA reductase</shortName>
        <ecNumber evidence="10 13">1.17.1.8</ecNumber>
    </recommendedName>
</protein>
<feature type="compositionally biased region" description="Basic and acidic residues" evidence="14">
    <location>
        <begin position="188"/>
        <end position="201"/>
    </location>
</feature>
<dbReference type="GO" id="GO:0009089">
    <property type="term" value="P:lysine biosynthetic process via diaminopimelate"/>
    <property type="evidence" value="ECO:0007669"/>
    <property type="project" value="UniProtKB-UniRule"/>
</dbReference>
<evidence type="ECO:0000256" key="5">
    <source>
        <dbReference type="ARBA" id="ARBA00022915"/>
    </source>
</evidence>
<evidence type="ECO:0000256" key="9">
    <source>
        <dbReference type="ARBA" id="ARBA00037922"/>
    </source>
</evidence>
<evidence type="ECO:0000256" key="8">
    <source>
        <dbReference type="ARBA" id="ARBA00023154"/>
    </source>
</evidence>
<dbReference type="GO" id="GO:0050661">
    <property type="term" value="F:NADP binding"/>
    <property type="evidence" value="ECO:0007669"/>
    <property type="project" value="UniProtKB-UniRule"/>
</dbReference>
<dbReference type="EC" id="1.17.1.8" evidence="10 13"/>
<gene>
    <name evidence="13" type="primary">dapB</name>
    <name evidence="17" type="ORF">C450_07372</name>
</gene>
<comment type="caution">
    <text evidence="13">Was originally thought to be a dihydrodipicolinate reductase (DHDPR), catalyzing the conversion of dihydrodipicolinate to tetrahydrodipicolinate. However, it was shown in E.coli that the substrate of the enzymatic reaction is not dihydrodipicolinate (DHDP) but in fact (2S,4S)-4-hydroxy-2,3,4,5-tetrahydrodipicolinic acid (HTPA), the product released by the DapA-catalyzed reaction.</text>
</comment>
<evidence type="ECO:0000256" key="10">
    <source>
        <dbReference type="ARBA" id="ARBA00038983"/>
    </source>
</evidence>
<dbReference type="InterPro" id="IPR022664">
    <property type="entry name" value="DapB_N_CS"/>
</dbReference>
<dbReference type="InterPro" id="IPR036291">
    <property type="entry name" value="NAD(P)-bd_dom_sf"/>
</dbReference>
<evidence type="ECO:0000256" key="11">
    <source>
        <dbReference type="ARBA" id="ARBA00049080"/>
    </source>
</evidence>
<dbReference type="GO" id="GO:0016726">
    <property type="term" value="F:oxidoreductase activity, acting on CH or CH2 groups, NAD or NADP as acceptor"/>
    <property type="evidence" value="ECO:0007669"/>
    <property type="project" value="UniProtKB-UniRule"/>
</dbReference>
<dbReference type="Gene3D" id="3.40.50.720">
    <property type="entry name" value="NAD(P)-binding Rossmann-like Domain"/>
    <property type="match status" value="1"/>
</dbReference>
<evidence type="ECO:0000256" key="7">
    <source>
        <dbReference type="ARBA" id="ARBA00023027"/>
    </source>
</evidence>
<dbReference type="UniPathway" id="UPA00034">
    <property type="reaction ID" value="UER00018"/>
</dbReference>
<comment type="subcellular location">
    <subcellularLocation>
        <location evidence="13">Cytoplasm</location>
    </subcellularLocation>
</comment>
<comment type="pathway">
    <text evidence="9 13">Amino-acid biosynthesis; L-lysine biosynthesis via DAP pathway; (S)-tetrahydrodipicolinate from L-aspartate: step 4/4.</text>
</comment>
<keyword evidence="4 13" id="KW-0521">NADP</keyword>
<keyword evidence="7 13" id="KW-0520">NAD</keyword>
<evidence type="ECO:0000256" key="13">
    <source>
        <dbReference type="HAMAP-Rule" id="MF_00102"/>
    </source>
</evidence>
<dbReference type="HAMAP" id="MF_00102">
    <property type="entry name" value="DapB"/>
    <property type="match status" value="1"/>
</dbReference>
<keyword evidence="3 13" id="KW-0028">Amino-acid biosynthesis</keyword>
<evidence type="ECO:0000256" key="1">
    <source>
        <dbReference type="ARBA" id="ARBA00006642"/>
    </source>
</evidence>
<dbReference type="CDD" id="cd02274">
    <property type="entry name" value="DHDPR_N"/>
    <property type="match status" value="1"/>
</dbReference>
<dbReference type="SUPFAM" id="SSF55347">
    <property type="entry name" value="Glyceraldehyde-3-phosphate dehydrogenase-like, C-terminal domain"/>
    <property type="match status" value="1"/>
</dbReference>
<dbReference type="Pfam" id="PF01113">
    <property type="entry name" value="DapB_N"/>
    <property type="match status" value="1"/>
</dbReference>
<dbReference type="STRING" id="1227456.C450_07372"/>
<evidence type="ECO:0000313" key="18">
    <source>
        <dbReference type="Proteomes" id="UP000011625"/>
    </source>
</evidence>
<evidence type="ECO:0000313" key="17">
    <source>
        <dbReference type="EMBL" id="EMA53710.1"/>
    </source>
</evidence>
<dbReference type="AlphaFoldDB" id="M0NAM4"/>
<dbReference type="RefSeq" id="WP_005042001.1">
    <property type="nucleotide sequence ID" value="NZ_AOME01000050.1"/>
</dbReference>
<dbReference type="SUPFAM" id="SSF51735">
    <property type="entry name" value="NAD(P)-binding Rossmann-fold domains"/>
    <property type="match status" value="1"/>
</dbReference>
<comment type="caution">
    <text evidence="17">The sequence shown here is derived from an EMBL/GenBank/DDBJ whole genome shotgun (WGS) entry which is preliminary data.</text>
</comment>
<feature type="region of interest" description="Disordered" evidence="14">
    <location>
        <begin position="148"/>
        <end position="201"/>
    </location>
</feature>
<dbReference type="Pfam" id="PF05173">
    <property type="entry name" value="DapB_C"/>
    <property type="match status" value="1"/>
</dbReference>
<dbReference type="NCBIfam" id="TIGR00036">
    <property type="entry name" value="dapB"/>
    <property type="match status" value="1"/>
</dbReference>
<dbReference type="InterPro" id="IPR022663">
    <property type="entry name" value="DapB_C"/>
</dbReference>
<comment type="function">
    <text evidence="13">Catalyzes the conversion of 4-hydroxy-tetrahydrodipicolinate (HTPA) to tetrahydrodipicolinate.</text>
</comment>
<feature type="binding site" evidence="13">
    <location>
        <begin position="8"/>
        <end position="13"/>
    </location>
    <ligand>
        <name>NAD(+)</name>
        <dbReference type="ChEBI" id="CHEBI:57540"/>
    </ligand>
</feature>
<dbReference type="GO" id="GO:0051287">
    <property type="term" value="F:NAD binding"/>
    <property type="evidence" value="ECO:0007669"/>
    <property type="project" value="UniProtKB-UniRule"/>
</dbReference>
<dbReference type="Gene3D" id="3.30.360.10">
    <property type="entry name" value="Dihydrodipicolinate Reductase, domain 2"/>
    <property type="match status" value="1"/>
</dbReference>
<keyword evidence="8 13" id="KW-0457">Lysine biosynthesis</keyword>
<comment type="subunit">
    <text evidence="13">Homotetramer.</text>
</comment>
<keyword evidence="18" id="KW-1185">Reference proteome</keyword>
<dbReference type="OrthoDB" id="195035at2157"/>
<feature type="domain" description="Dihydrodipicolinate reductase C-terminal" evidence="16">
    <location>
        <begin position="122"/>
        <end position="263"/>
    </location>
</feature>
<dbReference type="GO" id="GO:0008839">
    <property type="term" value="F:4-hydroxy-tetrahydrodipicolinate reductase"/>
    <property type="evidence" value="ECO:0007669"/>
    <property type="project" value="UniProtKB-UniRule"/>
</dbReference>
<comment type="catalytic activity">
    <reaction evidence="12 13">
        <text>(S)-2,3,4,5-tetrahydrodipicolinate + NAD(+) + H2O = (2S,4S)-4-hydroxy-2,3,4,5-tetrahydrodipicolinate + NADH + H(+)</text>
        <dbReference type="Rhea" id="RHEA:35323"/>
        <dbReference type="ChEBI" id="CHEBI:15377"/>
        <dbReference type="ChEBI" id="CHEBI:15378"/>
        <dbReference type="ChEBI" id="CHEBI:16845"/>
        <dbReference type="ChEBI" id="CHEBI:57540"/>
        <dbReference type="ChEBI" id="CHEBI:57945"/>
        <dbReference type="ChEBI" id="CHEBI:67139"/>
        <dbReference type="EC" id="1.17.1.8"/>
    </reaction>
</comment>
<keyword evidence="5 13" id="KW-0220">Diaminopimelate biosynthesis</keyword>
<comment type="similarity">
    <text evidence="1 13">Belongs to the DapB family.</text>
</comment>
<feature type="binding site" evidence="13">
    <location>
        <begin position="92"/>
        <end position="94"/>
    </location>
    <ligand>
        <name>NAD(+)</name>
        <dbReference type="ChEBI" id="CHEBI:57540"/>
    </ligand>
</feature>
<feature type="binding site" evidence="13">
    <location>
        <begin position="158"/>
        <end position="159"/>
    </location>
    <ligand>
        <name>(S)-2,3,4,5-tetrahydrodipicolinate</name>
        <dbReference type="ChEBI" id="CHEBI:16845"/>
    </ligand>
</feature>
<dbReference type="PROSITE" id="PS01298">
    <property type="entry name" value="DAPB"/>
    <property type="match status" value="1"/>
</dbReference>
<feature type="domain" description="Dihydrodipicolinate reductase N-terminal" evidence="15">
    <location>
        <begin position="4"/>
        <end position="119"/>
    </location>
</feature>
<dbReference type="Proteomes" id="UP000011625">
    <property type="component" value="Unassembled WGS sequence"/>
</dbReference>
<reference evidence="17 18" key="1">
    <citation type="journal article" date="2014" name="PLoS Genet.">
        <title>Phylogenetically driven sequencing of extremely halophilic archaea reveals strategies for static and dynamic osmo-response.</title>
        <authorList>
            <person name="Becker E.A."/>
            <person name="Seitzer P.M."/>
            <person name="Tritt A."/>
            <person name="Larsen D."/>
            <person name="Krusor M."/>
            <person name="Yao A.I."/>
            <person name="Wu D."/>
            <person name="Madern D."/>
            <person name="Eisen J.A."/>
            <person name="Darling A.E."/>
            <person name="Facciotti M.T."/>
        </authorList>
    </citation>
    <scope>NUCLEOTIDE SEQUENCE [LARGE SCALE GENOMIC DNA]</scope>
    <source>
        <strain evidence="17 18">DSM 8989</strain>
    </source>
</reference>
<proteinExistence type="inferred from homology"/>
<dbReference type="PANTHER" id="PTHR20836">
    <property type="entry name" value="DIHYDRODIPICOLINATE REDUCTASE"/>
    <property type="match status" value="1"/>
</dbReference>
<dbReference type="GO" id="GO:0005737">
    <property type="term" value="C:cytoplasm"/>
    <property type="evidence" value="ECO:0007669"/>
    <property type="project" value="UniProtKB-SubCell"/>
</dbReference>
<organism evidence="17 18">
    <name type="scientific">Halococcus salifodinae DSM 8989</name>
    <dbReference type="NCBI Taxonomy" id="1227456"/>
    <lineage>
        <taxon>Archaea</taxon>
        <taxon>Methanobacteriati</taxon>
        <taxon>Methanobacteriota</taxon>
        <taxon>Stenosarchaea group</taxon>
        <taxon>Halobacteria</taxon>
        <taxon>Halobacteriales</taxon>
        <taxon>Halococcaceae</taxon>
        <taxon>Halococcus</taxon>
    </lineage>
</organism>